<accession>W7JTB7</accession>
<feature type="region of interest" description="Disordered" evidence="1">
    <location>
        <begin position="29"/>
        <end position="56"/>
    </location>
</feature>
<feature type="compositionally biased region" description="Polar residues" evidence="1">
    <location>
        <begin position="340"/>
        <end position="353"/>
    </location>
</feature>
<organism evidence="3 4">
    <name type="scientific">Plasmodium falciparum UGT5.1</name>
    <dbReference type="NCBI Taxonomy" id="1237627"/>
    <lineage>
        <taxon>Eukaryota</taxon>
        <taxon>Sar</taxon>
        <taxon>Alveolata</taxon>
        <taxon>Apicomplexa</taxon>
        <taxon>Aconoidasida</taxon>
        <taxon>Haemosporida</taxon>
        <taxon>Plasmodiidae</taxon>
        <taxon>Plasmodium</taxon>
        <taxon>Plasmodium (Laverania)</taxon>
    </lineage>
</organism>
<keyword evidence="2" id="KW-0812">Transmembrane</keyword>
<feature type="region of interest" description="Disordered" evidence="1">
    <location>
        <begin position="308"/>
        <end position="410"/>
    </location>
</feature>
<sequence>MFLFIHIIKYVSCEEYKINKEEENGKHNKEEIKNEKYDNNNYENKNNENNKNIDSNNREDHIMKLLPIYKDKDNDIIDENINNKINYYEKDNIKQEIKHNTENDNNNNNNIFIQEKDNIQLYVDKKEHLDERNQNVIHENMKQEQDRNKETQKGNDIDESKKQKEKEQHTNQLIDNRNDQISNVEKEDIHNGYENDKDTEQKDDNKEDKKDIEQVDDNKEDKKDIEQVDDNKEDKKDPHQTDDKNDGASCEEEKKVINEKDNIKQEIKHNTENDNNNNNNIFIQEKDNIQLYVDKKEHLDERNQNVIHENMKQEQDRNKETQKGNDIDESKKQKEKEQHTNQLIDNRNDQISNVEKEDIHNGYENDKDTEQKDDNKEDKKDNEQVDDNKEDKKDPHQTDDKNDGASCEEEKKVIMSEIKTIKEDLDNCNITNKKDKNECIVKVNESERKLNLCKEKALKCKGQIKGIHHKCDERIDRKNKEMIILQGIINKLENKIDEDKKNDNKNFQDHIKKSEGKKNEIPVENKNTKDNVKRNEKNVHHEDYSSHHNIYRQEDNYLISYEILKNYFEKIFEIYKTLYIIIVEKTFLSIFVNNILYTIDLIIFLTKKCITGTIDIIYICYRFFGHHYIINCMIQIFENSFLYNYYNFFKRKINNIKLILENCFSNLISENKPKVMTLKNNIQKNVDVFVHKLNDSSENLVNHINTINPHVRGIIPPSLSDKIILLIFFTVVNIIHLYILFCLLFILYEFLKRATKFTIKWGSLIIRHIYYFIFFFLTIPVRPCMRKRAGKGRRGYRRHDDFMYNNDRMNNYERVNSFDRKGSYDYNRNGYDEKGSYERNYNYDRTYDRNYDRNYDRTYDRNYDRRKGYNINKQI</sequence>
<name>W7JTB7_PLAFA</name>
<feature type="compositionally biased region" description="Basic and acidic residues" evidence="1">
    <location>
        <begin position="29"/>
        <end position="38"/>
    </location>
</feature>
<feature type="transmembrane region" description="Helical" evidence="2">
    <location>
        <begin position="723"/>
        <end position="748"/>
    </location>
</feature>
<dbReference type="EMBL" id="KE124445">
    <property type="protein sequence ID" value="EWC78338.1"/>
    <property type="molecule type" value="Genomic_DNA"/>
</dbReference>
<dbReference type="OrthoDB" id="378761at2759"/>
<evidence type="ECO:0000313" key="3">
    <source>
        <dbReference type="EMBL" id="EWC78338.1"/>
    </source>
</evidence>
<keyword evidence="2" id="KW-1133">Transmembrane helix</keyword>
<dbReference type="Proteomes" id="UP000030697">
    <property type="component" value="Unassembled WGS sequence"/>
</dbReference>
<feature type="compositionally biased region" description="Basic and acidic residues" evidence="1">
    <location>
        <begin position="138"/>
        <end position="169"/>
    </location>
</feature>
<feature type="transmembrane region" description="Helical" evidence="2">
    <location>
        <begin position="586"/>
        <end position="605"/>
    </location>
</feature>
<dbReference type="AlphaFoldDB" id="W7JTB7"/>
<evidence type="ECO:0000313" key="4">
    <source>
        <dbReference type="Proteomes" id="UP000030697"/>
    </source>
</evidence>
<feature type="compositionally biased region" description="Low complexity" evidence="1">
    <location>
        <begin position="39"/>
        <end position="55"/>
    </location>
</feature>
<protein>
    <submittedName>
        <fullName evidence="3">Uncharacterized protein</fullName>
    </submittedName>
</protein>
<feature type="compositionally biased region" description="Basic and acidic residues" evidence="1">
    <location>
        <begin position="354"/>
        <end position="410"/>
    </location>
</feature>
<feature type="compositionally biased region" description="Polar residues" evidence="1">
    <location>
        <begin position="170"/>
        <end position="183"/>
    </location>
</feature>
<feature type="transmembrane region" description="Helical" evidence="2">
    <location>
        <begin position="768"/>
        <end position="785"/>
    </location>
</feature>
<feature type="region of interest" description="Disordered" evidence="1">
    <location>
        <begin position="499"/>
        <end position="538"/>
    </location>
</feature>
<keyword evidence="2" id="KW-0472">Membrane</keyword>
<evidence type="ECO:0000256" key="2">
    <source>
        <dbReference type="SAM" id="Phobius"/>
    </source>
</evidence>
<feature type="compositionally biased region" description="Basic and acidic residues" evidence="1">
    <location>
        <begin position="184"/>
        <end position="272"/>
    </location>
</feature>
<reference evidence="3 4" key="1">
    <citation type="submission" date="2013-02" db="EMBL/GenBank/DDBJ databases">
        <title>The Genome Sequence of Plasmodium falciparum UGT5.1.</title>
        <authorList>
            <consortium name="The Broad Institute Genome Sequencing Platform"/>
            <consortium name="The Broad Institute Genome Sequencing Center for Infectious Disease"/>
            <person name="Neafsey D."/>
            <person name="Cheeseman I."/>
            <person name="Volkman S."/>
            <person name="Adams J."/>
            <person name="Walker B."/>
            <person name="Young S.K."/>
            <person name="Zeng Q."/>
            <person name="Gargeya S."/>
            <person name="Fitzgerald M."/>
            <person name="Haas B."/>
            <person name="Abouelleil A."/>
            <person name="Alvarado L."/>
            <person name="Arachchi H.M."/>
            <person name="Berlin A.M."/>
            <person name="Chapman S.B."/>
            <person name="Dewar J."/>
            <person name="Goldberg J."/>
            <person name="Griggs A."/>
            <person name="Gujja S."/>
            <person name="Hansen M."/>
            <person name="Howarth C."/>
            <person name="Imamovic A."/>
            <person name="Larimer J."/>
            <person name="McCowan C."/>
            <person name="Murphy C."/>
            <person name="Neiman D."/>
            <person name="Pearson M."/>
            <person name="Priest M."/>
            <person name="Roberts A."/>
            <person name="Saif S."/>
            <person name="Shea T."/>
            <person name="Sisk P."/>
            <person name="Sykes S."/>
            <person name="Wortman J."/>
            <person name="Nusbaum C."/>
            <person name="Birren B."/>
        </authorList>
    </citation>
    <scope>NUCLEOTIDE SEQUENCE [LARGE SCALE GENOMIC DNA]</scope>
    <source>
        <strain evidence="3 4">UGT5.1</strain>
    </source>
</reference>
<feature type="region of interest" description="Disordered" evidence="1">
    <location>
        <begin position="138"/>
        <end position="280"/>
    </location>
</feature>
<feature type="compositionally biased region" description="Basic and acidic residues" evidence="1">
    <location>
        <begin position="308"/>
        <end position="339"/>
    </location>
</feature>
<gene>
    <name evidence="3" type="ORF">C923_01033</name>
</gene>
<evidence type="ECO:0000256" key="1">
    <source>
        <dbReference type="SAM" id="MobiDB-lite"/>
    </source>
</evidence>
<proteinExistence type="predicted"/>